<keyword evidence="3" id="KW-1185">Reference proteome</keyword>
<reference evidence="2" key="1">
    <citation type="submission" date="2021-01" db="EMBL/GenBank/DDBJ databases">
        <title>Whole genome shotgun sequence of Acrocarpospora phusangensis NBRC 108782.</title>
        <authorList>
            <person name="Komaki H."/>
            <person name="Tamura T."/>
        </authorList>
    </citation>
    <scope>NUCLEOTIDE SEQUENCE</scope>
    <source>
        <strain evidence="2">NBRC 108782</strain>
    </source>
</reference>
<dbReference type="AlphaFoldDB" id="A0A919QI61"/>
<name>A0A919QI61_9ACTN</name>
<proteinExistence type="predicted"/>
<organism evidence="2 3">
    <name type="scientific">Acrocarpospora phusangensis</name>
    <dbReference type="NCBI Taxonomy" id="1070424"/>
    <lineage>
        <taxon>Bacteria</taxon>
        <taxon>Bacillati</taxon>
        <taxon>Actinomycetota</taxon>
        <taxon>Actinomycetes</taxon>
        <taxon>Streptosporangiales</taxon>
        <taxon>Streptosporangiaceae</taxon>
        <taxon>Acrocarpospora</taxon>
    </lineage>
</organism>
<dbReference type="RefSeq" id="WP_204044500.1">
    <property type="nucleotide sequence ID" value="NZ_BOOA01000065.1"/>
</dbReference>
<evidence type="ECO:0000259" key="1">
    <source>
        <dbReference type="Pfam" id="PF00975"/>
    </source>
</evidence>
<evidence type="ECO:0000313" key="2">
    <source>
        <dbReference type="EMBL" id="GIH27855.1"/>
    </source>
</evidence>
<dbReference type="EMBL" id="BOOA01000065">
    <property type="protein sequence ID" value="GIH27855.1"/>
    <property type="molecule type" value="Genomic_DNA"/>
</dbReference>
<sequence length="351" mass="38598">MDEYLRARWRQISPGASDDFLAGRGGVDALVTLVVQLQQSGFPVSVRDLLRSPTVPLLAEALREQVIGAAGEYPAFADLWAESTSVWSSEVHTLVPLAAGTGLPLFFVHTGLGQVRFIERAVDRFRRGRPVYGIEAIGLRDRTRPPLSMVEIADQYVAQMRRVQRHGPYSIGGFCMGSHVAFEMAHRLTQAGEEVAVLALMPSAFSLDAGLNSIRPGIRQRPAGIGLSDLYLERLAYVQLMFGDLDLDANRSDVLDAFEQTFWLDGVKPEDFFWHAAVTAATAFAQENYDPRPYPGPALVFQTARTATGEAADWSPVAPNARTYVFDEPDSLAIMRTPEFSDAVATPRPSR</sequence>
<dbReference type="SUPFAM" id="SSF53474">
    <property type="entry name" value="alpha/beta-Hydrolases"/>
    <property type="match status" value="1"/>
</dbReference>
<dbReference type="Gene3D" id="3.40.50.1820">
    <property type="entry name" value="alpha/beta hydrolase"/>
    <property type="match status" value="1"/>
</dbReference>
<evidence type="ECO:0000313" key="3">
    <source>
        <dbReference type="Proteomes" id="UP000640052"/>
    </source>
</evidence>
<comment type="caution">
    <text evidence="2">The sequence shown here is derived from an EMBL/GenBank/DDBJ whole genome shotgun (WGS) entry which is preliminary data.</text>
</comment>
<protein>
    <recommendedName>
        <fullName evidence="1">Thioesterase domain-containing protein</fullName>
    </recommendedName>
</protein>
<gene>
    <name evidence="2" type="ORF">Aph01nite_61650</name>
</gene>
<dbReference type="InterPro" id="IPR001031">
    <property type="entry name" value="Thioesterase"/>
</dbReference>
<feature type="domain" description="Thioesterase" evidence="1">
    <location>
        <begin position="104"/>
        <end position="201"/>
    </location>
</feature>
<dbReference type="Proteomes" id="UP000640052">
    <property type="component" value="Unassembled WGS sequence"/>
</dbReference>
<dbReference type="Pfam" id="PF00975">
    <property type="entry name" value="Thioesterase"/>
    <property type="match status" value="1"/>
</dbReference>
<accession>A0A919QI61</accession>
<dbReference type="InterPro" id="IPR029058">
    <property type="entry name" value="AB_hydrolase_fold"/>
</dbReference>